<dbReference type="OrthoDB" id="361835at2759"/>
<dbReference type="Proteomes" id="UP000228380">
    <property type="component" value="Chromosome 17"/>
</dbReference>
<dbReference type="AlphaFoldDB" id="A0A8B7BHB7"/>
<proteinExistence type="predicted"/>
<keyword evidence="2" id="KW-1185">Reference proteome</keyword>
<feature type="region of interest" description="Disordered" evidence="1">
    <location>
        <begin position="109"/>
        <end position="176"/>
    </location>
</feature>
<evidence type="ECO:0000256" key="1">
    <source>
        <dbReference type="SAM" id="MobiDB-lite"/>
    </source>
</evidence>
<organism evidence="2 3">
    <name type="scientific">Phoenix dactylifera</name>
    <name type="common">Date palm</name>
    <dbReference type="NCBI Taxonomy" id="42345"/>
    <lineage>
        <taxon>Eukaryota</taxon>
        <taxon>Viridiplantae</taxon>
        <taxon>Streptophyta</taxon>
        <taxon>Embryophyta</taxon>
        <taxon>Tracheophyta</taxon>
        <taxon>Spermatophyta</taxon>
        <taxon>Magnoliopsida</taxon>
        <taxon>Liliopsida</taxon>
        <taxon>Arecaceae</taxon>
        <taxon>Coryphoideae</taxon>
        <taxon>Phoeniceae</taxon>
        <taxon>Phoenix</taxon>
    </lineage>
</organism>
<evidence type="ECO:0000313" key="3">
    <source>
        <dbReference type="RefSeq" id="XP_008776806.1"/>
    </source>
</evidence>
<dbReference type="RefSeq" id="XP_008776806.1">
    <property type="nucleotide sequence ID" value="XM_008778584.4"/>
</dbReference>
<protein>
    <submittedName>
        <fullName evidence="3">Muscle M-line assembly protein unc-89-like</fullName>
    </submittedName>
</protein>
<feature type="compositionally biased region" description="Basic and acidic residues" evidence="1">
    <location>
        <begin position="109"/>
        <end position="122"/>
    </location>
</feature>
<accession>A0A8B7BHB7</accession>
<dbReference type="KEGG" id="pda:103696862"/>
<reference evidence="2" key="1">
    <citation type="journal article" date="2019" name="Nat. Commun.">
        <title>Genome-wide association mapping of date palm fruit traits.</title>
        <authorList>
            <person name="Hazzouri K.M."/>
            <person name="Gros-Balthazard M."/>
            <person name="Flowers J.M."/>
            <person name="Copetti D."/>
            <person name="Lemansour A."/>
            <person name="Lebrun M."/>
            <person name="Masmoudi K."/>
            <person name="Ferrand S."/>
            <person name="Dhar M.I."/>
            <person name="Fresquez Z.A."/>
            <person name="Rosas U."/>
            <person name="Zhang J."/>
            <person name="Talag J."/>
            <person name="Lee S."/>
            <person name="Kudrna D."/>
            <person name="Powell R.F."/>
            <person name="Leitch I.J."/>
            <person name="Krueger R.R."/>
            <person name="Wing R.A."/>
            <person name="Amiri K.M.A."/>
            <person name="Purugganan M.D."/>
        </authorList>
    </citation>
    <scope>NUCLEOTIDE SEQUENCE [LARGE SCALE GENOMIC DNA]</scope>
    <source>
        <strain evidence="2">cv. Khalas</strain>
    </source>
</reference>
<dbReference type="PANTHER" id="PTHR33828:SF2">
    <property type="entry name" value="NUCLEOLIN"/>
    <property type="match status" value="1"/>
</dbReference>
<feature type="compositionally biased region" description="Basic residues" evidence="1">
    <location>
        <begin position="165"/>
        <end position="176"/>
    </location>
</feature>
<evidence type="ECO:0000313" key="2">
    <source>
        <dbReference type="Proteomes" id="UP000228380"/>
    </source>
</evidence>
<sequence>MAKKNPSKASKDWKEKRQKKEGPERSLAEEGEVKEIKNSEKEKDKKEKKVYDLPGQKHDTPDERDPLRIFFEMLYRQLPDNELAASWMMEWGLLPPEAAKMVYEKLQKSPQKKLESPDKAAALEKASTCSVKKNRKMTSETVLKAKKRKRIGSNSDGGHDDSISRKKKNKKLKVSI</sequence>
<feature type="compositionally biased region" description="Basic and acidic residues" evidence="1">
    <location>
        <begin position="9"/>
        <end position="66"/>
    </location>
</feature>
<dbReference type="GeneID" id="103696862"/>
<name>A0A8B7BHB7_PHODC</name>
<gene>
    <name evidence="3" type="primary">LOC103696862</name>
</gene>
<dbReference type="PANTHER" id="PTHR33828">
    <property type="entry name" value="OS05G0596200 PROTEIN"/>
    <property type="match status" value="1"/>
</dbReference>
<reference evidence="3" key="2">
    <citation type="submission" date="2025-08" db="UniProtKB">
        <authorList>
            <consortium name="RefSeq"/>
        </authorList>
    </citation>
    <scope>IDENTIFICATION</scope>
    <source>
        <tissue evidence="3">Young leaves</tissue>
    </source>
</reference>
<feature type="region of interest" description="Disordered" evidence="1">
    <location>
        <begin position="1"/>
        <end position="66"/>
    </location>
</feature>